<accession>A0A1F4ZAS5</accession>
<dbReference type="InterPro" id="IPR021109">
    <property type="entry name" value="Peptidase_aspartic_dom_sf"/>
</dbReference>
<reference evidence="3 4" key="1">
    <citation type="journal article" date="2016" name="Nat. Commun.">
        <title>Thousands of microbial genomes shed light on interconnected biogeochemical processes in an aquifer system.</title>
        <authorList>
            <person name="Anantharaman K."/>
            <person name="Brown C.T."/>
            <person name="Hug L.A."/>
            <person name="Sharon I."/>
            <person name="Castelle C.J."/>
            <person name="Probst A.J."/>
            <person name="Thomas B.C."/>
            <person name="Singh A."/>
            <person name="Wilkins M.J."/>
            <person name="Karaoz U."/>
            <person name="Brodie E.L."/>
            <person name="Williams K.H."/>
            <person name="Hubbard S.S."/>
            <person name="Banfield J.F."/>
        </authorList>
    </citation>
    <scope>NUCLEOTIDE SEQUENCE [LARGE SCALE GENOMIC DNA]</scope>
</reference>
<evidence type="ECO:0000313" key="4">
    <source>
        <dbReference type="Proteomes" id="UP000177080"/>
    </source>
</evidence>
<gene>
    <name evidence="3" type="ORF">A2989_00260</name>
</gene>
<dbReference type="STRING" id="1797259.A2989_00260"/>
<organism evidence="3 4">
    <name type="scientific">Candidatus Amesbacteria bacterium RIFCSPLOWO2_01_FULL_48_25</name>
    <dbReference type="NCBI Taxonomy" id="1797259"/>
    <lineage>
        <taxon>Bacteria</taxon>
        <taxon>Candidatus Amesiibacteriota</taxon>
    </lineage>
</organism>
<evidence type="ECO:0000313" key="3">
    <source>
        <dbReference type="EMBL" id="OGD03251.1"/>
    </source>
</evidence>
<evidence type="ECO:0000259" key="2">
    <source>
        <dbReference type="PROSITE" id="PS50175"/>
    </source>
</evidence>
<dbReference type="Gene3D" id="2.40.70.10">
    <property type="entry name" value="Acid Proteases"/>
    <property type="match status" value="1"/>
</dbReference>
<protein>
    <recommendedName>
        <fullName evidence="2">Peptidase A2 domain-containing protein</fullName>
    </recommendedName>
</protein>
<dbReference type="SUPFAM" id="SSF50630">
    <property type="entry name" value="Acid proteases"/>
    <property type="match status" value="1"/>
</dbReference>
<dbReference type="AlphaFoldDB" id="A0A1F4ZAS5"/>
<dbReference type="InterPro" id="IPR001969">
    <property type="entry name" value="Aspartic_peptidase_AS"/>
</dbReference>
<dbReference type="InterPro" id="IPR001995">
    <property type="entry name" value="Peptidase_A2_cat"/>
</dbReference>
<dbReference type="PROSITE" id="PS50175">
    <property type="entry name" value="ASP_PROT_RETROV"/>
    <property type="match status" value="1"/>
</dbReference>
<proteinExistence type="predicted"/>
<dbReference type="GO" id="GO:0006508">
    <property type="term" value="P:proteolysis"/>
    <property type="evidence" value="ECO:0007669"/>
    <property type="project" value="InterPro"/>
</dbReference>
<comment type="caution">
    <text evidence="3">The sequence shown here is derived from an EMBL/GenBank/DDBJ whole genome shotgun (WGS) entry which is preliminary data.</text>
</comment>
<dbReference type="Pfam" id="PF13650">
    <property type="entry name" value="Asp_protease_2"/>
    <property type="match status" value="1"/>
</dbReference>
<feature type="domain" description="Peptidase A2" evidence="2">
    <location>
        <begin position="34"/>
        <end position="108"/>
    </location>
</feature>
<dbReference type="Proteomes" id="UP000177080">
    <property type="component" value="Unassembled WGS sequence"/>
</dbReference>
<dbReference type="GO" id="GO:0004190">
    <property type="term" value="F:aspartic-type endopeptidase activity"/>
    <property type="evidence" value="ECO:0007669"/>
    <property type="project" value="InterPro"/>
</dbReference>
<evidence type="ECO:0000256" key="1">
    <source>
        <dbReference type="ARBA" id="ARBA00022801"/>
    </source>
</evidence>
<keyword evidence="1" id="KW-0378">Hydrolase</keyword>
<sequence>MPIFPYQYKRIDFGRVFNPLVLLPVKASWGWQNLWFLVDSGADTTTIPLALAKNLGIQVQNNPTKLHGIGSQAVDAFPGKIMLKIGESEFTARSYFVEAEKSTLLLGRMDIFDRFSVLFDKTGQRVTFS</sequence>
<dbReference type="PROSITE" id="PS00141">
    <property type="entry name" value="ASP_PROTEASE"/>
    <property type="match status" value="1"/>
</dbReference>
<dbReference type="EMBL" id="MEXN01000007">
    <property type="protein sequence ID" value="OGD03251.1"/>
    <property type="molecule type" value="Genomic_DNA"/>
</dbReference>
<name>A0A1F4ZAS5_9BACT</name>